<organism evidence="1 2">
    <name type="scientific">Mucilaginibacter gossypii</name>
    <dbReference type="NCBI Taxonomy" id="551996"/>
    <lineage>
        <taxon>Bacteria</taxon>
        <taxon>Pseudomonadati</taxon>
        <taxon>Bacteroidota</taxon>
        <taxon>Sphingobacteriia</taxon>
        <taxon>Sphingobacteriales</taxon>
        <taxon>Sphingobacteriaceae</taxon>
        <taxon>Mucilaginibacter</taxon>
    </lineage>
</organism>
<dbReference type="AlphaFoldDB" id="A0A1G7ZYF9"/>
<name>A0A1G7ZYF9_9SPHI</name>
<sequence>MAKDVLGTVYETLLCTPGMNEGVKIDLKVSRKVVLLFSSVIENGLQPDQAKANLLALVPPADVEELRNFSDECLKKAGLKELSGKIKLF</sequence>
<protein>
    <submittedName>
        <fullName evidence="1">Uncharacterized protein</fullName>
    </submittedName>
</protein>
<reference evidence="2" key="1">
    <citation type="submission" date="2016-10" db="EMBL/GenBank/DDBJ databases">
        <authorList>
            <person name="Varghese N."/>
            <person name="Submissions S."/>
        </authorList>
    </citation>
    <scope>NUCLEOTIDE SEQUENCE [LARGE SCALE GENOMIC DNA]</scope>
    <source>
        <strain evidence="2">Gh-67</strain>
    </source>
</reference>
<dbReference type="EMBL" id="FNCG01000007">
    <property type="protein sequence ID" value="SDH13230.1"/>
    <property type="molecule type" value="Genomic_DNA"/>
</dbReference>
<evidence type="ECO:0000313" key="1">
    <source>
        <dbReference type="EMBL" id="SDH13230.1"/>
    </source>
</evidence>
<dbReference type="RefSeq" id="WP_091168413.1">
    <property type="nucleotide sequence ID" value="NZ_FNCG01000007.1"/>
</dbReference>
<dbReference type="Proteomes" id="UP000199705">
    <property type="component" value="Unassembled WGS sequence"/>
</dbReference>
<gene>
    <name evidence="1" type="ORF">SAMN05192573_10725</name>
</gene>
<proteinExistence type="predicted"/>
<accession>A0A1G7ZYF9</accession>
<keyword evidence="2" id="KW-1185">Reference proteome</keyword>
<evidence type="ECO:0000313" key="2">
    <source>
        <dbReference type="Proteomes" id="UP000199705"/>
    </source>
</evidence>